<sequence>MSTPTGGRIRTAIVGVGNCASSLVQAISYCRAKGPEAIGVSFPVLGGYRPEDIEIVAAFDVDRRKVNRPVGEAVLADPNCTEVFWDSLDDQPAPVRRGPDLDGVSAYMRNQPPEVSFVPSDDTPLTQDEIVAVLKEAQAEVLIVFLPVGSVQAVECYAQCALDAGCAVVNGIPIFLASNPTWAKKFEAAGLPILGDDFKAQFGATIVHRALAHLADLRGVKIDRTYQLNVGGNTDFMNMMDMDRLALKRESKTEAVQSAMDARLADGDIRIGPSDYVPWLDDRKVAYVRLEGRLLGGAKTSMEVRLEVEDSPNAAAMAISAIRCARIARERGIKGAVADASAFLFKHPPVQLDDSEAHDLLLAFTGDAPEDAGA</sequence>
<protein>
    <submittedName>
        <fullName evidence="3">Inositol-3-phosphate synthase</fullName>
    </submittedName>
</protein>
<dbReference type="EMBL" id="JARGYC010000008">
    <property type="protein sequence ID" value="MDF0600027.1"/>
    <property type="molecule type" value="Genomic_DNA"/>
</dbReference>
<keyword evidence="4" id="KW-1185">Reference proteome</keyword>
<dbReference type="SUPFAM" id="SSF55347">
    <property type="entry name" value="Glyceraldehyde-3-phosphate dehydrogenase-like, C-terminal domain"/>
    <property type="match status" value="1"/>
</dbReference>
<evidence type="ECO:0000313" key="4">
    <source>
        <dbReference type="Proteomes" id="UP001220964"/>
    </source>
</evidence>
<evidence type="ECO:0000259" key="2">
    <source>
        <dbReference type="Pfam" id="PF01658"/>
    </source>
</evidence>
<name>A0AAE3NQ57_9RHOB</name>
<evidence type="ECO:0000313" key="3">
    <source>
        <dbReference type="EMBL" id="MDF0600027.1"/>
    </source>
</evidence>
<dbReference type="RefSeq" id="WP_275566171.1">
    <property type="nucleotide sequence ID" value="NZ_JARGYC010000008.1"/>
</dbReference>
<dbReference type="InterPro" id="IPR052199">
    <property type="entry name" value="MIPS"/>
</dbReference>
<comment type="caution">
    <text evidence="3">The sequence shown here is derived from an EMBL/GenBank/DDBJ whole genome shotgun (WGS) entry which is preliminary data.</text>
</comment>
<evidence type="ECO:0000256" key="1">
    <source>
        <dbReference type="ARBA" id="ARBA00010813"/>
    </source>
</evidence>
<gene>
    <name evidence="3" type="ORF">P1J78_04715</name>
</gene>
<proteinExistence type="inferred from homology"/>
<dbReference type="Proteomes" id="UP001220964">
    <property type="component" value="Unassembled WGS sequence"/>
</dbReference>
<dbReference type="InterPro" id="IPR013021">
    <property type="entry name" value="Myo-inos-1-P_Synthase_GAPDH"/>
</dbReference>
<dbReference type="PIRSF" id="PIRSF015578">
    <property type="entry name" value="Myoinos-ppht_syn"/>
    <property type="match status" value="1"/>
</dbReference>
<dbReference type="Gene3D" id="3.30.360.10">
    <property type="entry name" value="Dihydrodipicolinate Reductase, domain 2"/>
    <property type="match status" value="1"/>
</dbReference>
<accession>A0AAE3NQ57</accession>
<dbReference type="PANTHER" id="PTHR43125:SF1">
    <property type="entry name" value="INOSITOL-3-PHOSPHATE SYNTHASE"/>
    <property type="match status" value="1"/>
</dbReference>
<organism evidence="3 4">
    <name type="scientific">Psychromarinibacter sediminicola</name>
    <dbReference type="NCBI Taxonomy" id="3033385"/>
    <lineage>
        <taxon>Bacteria</taxon>
        <taxon>Pseudomonadati</taxon>
        <taxon>Pseudomonadota</taxon>
        <taxon>Alphaproteobacteria</taxon>
        <taxon>Rhodobacterales</taxon>
        <taxon>Paracoccaceae</taxon>
        <taxon>Psychromarinibacter</taxon>
    </lineage>
</organism>
<dbReference type="InterPro" id="IPR036291">
    <property type="entry name" value="NAD(P)-bd_dom_sf"/>
</dbReference>
<dbReference type="Pfam" id="PF01658">
    <property type="entry name" value="Inos-1-P_synth"/>
    <property type="match status" value="1"/>
</dbReference>
<dbReference type="SUPFAM" id="SSF51735">
    <property type="entry name" value="NAD(P)-binding Rossmann-fold domains"/>
    <property type="match status" value="1"/>
</dbReference>
<feature type="domain" description="Myo-inositol-1-phosphate synthase GAPDH-like" evidence="2">
    <location>
        <begin position="203"/>
        <end position="311"/>
    </location>
</feature>
<dbReference type="GO" id="GO:0004512">
    <property type="term" value="F:inositol-3-phosphate synthase activity"/>
    <property type="evidence" value="ECO:0007669"/>
    <property type="project" value="InterPro"/>
</dbReference>
<dbReference type="AlphaFoldDB" id="A0AAE3NQ57"/>
<dbReference type="PANTHER" id="PTHR43125">
    <property type="entry name" value="INOSITOL-3-PHOSPHATE SYNTHASE"/>
    <property type="match status" value="1"/>
</dbReference>
<dbReference type="GO" id="GO:0008654">
    <property type="term" value="P:phospholipid biosynthetic process"/>
    <property type="evidence" value="ECO:0007669"/>
    <property type="project" value="InterPro"/>
</dbReference>
<dbReference type="Gene3D" id="3.40.50.720">
    <property type="entry name" value="NAD(P)-binding Rossmann-like Domain"/>
    <property type="match status" value="1"/>
</dbReference>
<dbReference type="InterPro" id="IPR002587">
    <property type="entry name" value="Myo-inos-1-P_Synthase"/>
</dbReference>
<comment type="similarity">
    <text evidence="1">Belongs to the myo-inositol 1-phosphate synthase family.</text>
</comment>
<dbReference type="GO" id="GO:0006021">
    <property type="term" value="P:inositol biosynthetic process"/>
    <property type="evidence" value="ECO:0007669"/>
    <property type="project" value="InterPro"/>
</dbReference>
<reference evidence="3" key="1">
    <citation type="submission" date="2023-03" db="EMBL/GenBank/DDBJ databases">
        <title>Multiphase analysis and comparison of six strains from genera Psychromarinibacter, Lutimaribacter, and Maritimibacter, including a novel species: Psychromarinibacter sediminicola sp. nov.</title>
        <authorList>
            <person name="Wang Y.-H."/>
            <person name="Ye M.-Q."/>
            <person name="Du Z.-J."/>
        </authorList>
    </citation>
    <scope>NUCLEOTIDE SEQUENCE</scope>
    <source>
        <strain evidence="3">C21-152</strain>
    </source>
</reference>